<gene>
    <name evidence="1" type="ORF">Amon01_000529600</name>
</gene>
<accession>A0A9W6YZ43</accession>
<organism evidence="1 2">
    <name type="scientific">Ambrosiozyma monospora</name>
    <name type="common">Yeast</name>
    <name type="synonym">Endomycopsis monosporus</name>
    <dbReference type="NCBI Taxonomy" id="43982"/>
    <lineage>
        <taxon>Eukaryota</taxon>
        <taxon>Fungi</taxon>
        <taxon>Dikarya</taxon>
        <taxon>Ascomycota</taxon>
        <taxon>Saccharomycotina</taxon>
        <taxon>Pichiomycetes</taxon>
        <taxon>Pichiales</taxon>
        <taxon>Pichiaceae</taxon>
        <taxon>Ambrosiozyma</taxon>
    </lineage>
</organism>
<comment type="caution">
    <text evidence="1">The sequence shown here is derived from an EMBL/GenBank/DDBJ whole genome shotgun (WGS) entry which is preliminary data.</text>
</comment>
<dbReference type="AlphaFoldDB" id="A0A9W6YZ43"/>
<protein>
    <submittedName>
        <fullName evidence="1">Unnamed protein product</fullName>
    </submittedName>
</protein>
<sequence>MRSPEPEFEVDALPPCFTTCRPGIPDAIMAADVETLNVFCLSPPVPTMSTEWSMESLNCRIVETAVEMKSELKSKPVVFKAVKKDDDSTSLASPLKICFNAIWNCSVVKVGGVANKA</sequence>
<dbReference type="EMBL" id="BSXU01002873">
    <property type="protein sequence ID" value="GMG39383.1"/>
    <property type="molecule type" value="Genomic_DNA"/>
</dbReference>
<name>A0A9W6YZ43_AMBMO</name>
<evidence type="ECO:0000313" key="2">
    <source>
        <dbReference type="Proteomes" id="UP001165063"/>
    </source>
</evidence>
<dbReference type="Proteomes" id="UP001165063">
    <property type="component" value="Unassembled WGS sequence"/>
</dbReference>
<proteinExistence type="predicted"/>
<reference evidence="1" key="1">
    <citation type="submission" date="2023-04" db="EMBL/GenBank/DDBJ databases">
        <title>Ambrosiozyma monospora NBRC 1965.</title>
        <authorList>
            <person name="Ichikawa N."/>
            <person name="Sato H."/>
            <person name="Tonouchi N."/>
        </authorList>
    </citation>
    <scope>NUCLEOTIDE SEQUENCE</scope>
    <source>
        <strain evidence="1">NBRC 1965</strain>
    </source>
</reference>
<dbReference type="OrthoDB" id="10490915at2759"/>
<keyword evidence="2" id="KW-1185">Reference proteome</keyword>
<evidence type="ECO:0000313" key="1">
    <source>
        <dbReference type="EMBL" id="GMG39383.1"/>
    </source>
</evidence>